<dbReference type="PANTHER" id="PTHR35870">
    <property type="entry name" value="PROTEIN, PUTATIVE (AFU_ORTHOLOGUE AFUA_5G03330)-RELATED"/>
    <property type="match status" value="1"/>
</dbReference>
<dbReference type="Proteomes" id="UP000800041">
    <property type="component" value="Unassembled WGS sequence"/>
</dbReference>
<dbReference type="Pfam" id="PF14027">
    <property type="entry name" value="Questin_oxidase"/>
    <property type="match status" value="1"/>
</dbReference>
<name>A0A6G1GZA9_9PEZI</name>
<organism evidence="2 3">
    <name type="scientific">Aulographum hederae CBS 113979</name>
    <dbReference type="NCBI Taxonomy" id="1176131"/>
    <lineage>
        <taxon>Eukaryota</taxon>
        <taxon>Fungi</taxon>
        <taxon>Dikarya</taxon>
        <taxon>Ascomycota</taxon>
        <taxon>Pezizomycotina</taxon>
        <taxon>Dothideomycetes</taxon>
        <taxon>Pleosporomycetidae</taxon>
        <taxon>Aulographales</taxon>
        <taxon>Aulographaceae</taxon>
    </lineage>
</organism>
<dbReference type="PANTHER" id="PTHR35870:SF6">
    <property type="entry name" value="MGS207 PROTEIN"/>
    <property type="match status" value="1"/>
</dbReference>
<gene>
    <name evidence="2" type="ORF">K402DRAFT_393775</name>
</gene>
<protein>
    <submittedName>
        <fullName evidence="2">Uncharacterized protein</fullName>
    </submittedName>
</protein>
<keyword evidence="3" id="KW-1185">Reference proteome</keyword>
<dbReference type="OrthoDB" id="10265971at2759"/>
<accession>A0A6G1GZA9</accession>
<dbReference type="EMBL" id="ML977157">
    <property type="protein sequence ID" value="KAF1986291.1"/>
    <property type="molecule type" value="Genomic_DNA"/>
</dbReference>
<evidence type="ECO:0000313" key="3">
    <source>
        <dbReference type="Proteomes" id="UP000800041"/>
    </source>
</evidence>
<proteinExistence type="predicted"/>
<keyword evidence="1" id="KW-0560">Oxidoreductase</keyword>
<dbReference type="InterPro" id="IPR025337">
    <property type="entry name" value="Questin_oxidase-like"/>
</dbReference>
<reference evidence="2" key="1">
    <citation type="journal article" date="2020" name="Stud. Mycol.">
        <title>101 Dothideomycetes genomes: a test case for predicting lifestyles and emergence of pathogens.</title>
        <authorList>
            <person name="Haridas S."/>
            <person name="Albert R."/>
            <person name="Binder M."/>
            <person name="Bloem J."/>
            <person name="Labutti K."/>
            <person name="Salamov A."/>
            <person name="Andreopoulos B."/>
            <person name="Baker S."/>
            <person name="Barry K."/>
            <person name="Bills G."/>
            <person name="Bluhm B."/>
            <person name="Cannon C."/>
            <person name="Castanera R."/>
            <person name="Culley D."/>
            <person name="Daum C."/>
            <person name="Ezra D."/>
            <person name="Gonzalez J."/>
            <person name="Henrissat B."/>
            <person name="Kuo A."/>
            <person name="Liang C."/>
            <person name="Lipzen A."/>
            <person name="Lutzoni F."/>
            <person name="Magnuson J."/>
            <person name="Mondo S."/>
            <person name="Nolan M."/>
            <person name="Ohm R."/>
            <person name="Pangilinan J."/>
            <person name="Park H.-J."/>
            <person name="Ramirez L."/>
            <person name="Alfaro M."/>
            <person name="Sun H."/>
            <person name="Tritt A."/>
            <person name="Yoshinaga Y."/>
            <person name="Zwiers L.-H."/>
            <person name="Turgeon B."/>
            <person name="Goodwin S."/>
            <person name="Spatafora J."/>
            <person name="Crous P."/>
            <person name="Grigoriev I."/>
        </authorList>
    </citation>
    <scope>NUCLEOTIDE SEQUENCE</scope>
    <source>
        <strain evidence="2">CBS 113979</strain>
    </source>
</reference>
<dbReference type="GO" id="GO:0016491">
    <property type="term" value="F:oxidoreductase activity"/>
    <property type="evidence" value="ECO:0007669"/>
    <property type="project" value="UniProtKB-KW"/>
</dbReference>
<evidence type="ECO:0000313" key="2">
    <source>
        <dbReference type="EMBL" id="KAF1986291.1"/>
    </source>
</evidence>
<dbReference type="AlphaFoldDB" id="A0A6G1GZA9"/>
<evidence type="ECO:0000256" key="1">
    <source>
        <dbReference type="ARBA" id="ARBA00023002"/>
    </source>
</evidence>
<sequence>MKRKIPPPTTTSIADLEPIQNDVTVGLSSPRREILIKLIEENHLEDALLHHGRMHNHIPSLLYSSYMIGADSEDLLAVFEREQEEGCVERWRDGCAGKAPAISTPDEFATGLGKVEYQQAFVNFFDSKVQTEGGDWREVVRQTLGVEKDFHIEDLASGFGHPLLSLADAFELGNALAASEALSTVAVDHDPLLRSLLESHQCSARKSEAFPPSAVDILDRLRDDQRFDGLVASPGFHNIPHLLSAPNSRTLISEYINAFPLSPDDSPEALLAKFDSSLMTSLFLLVVTPRLHMFHHLHPFDFPLAHLITTCYAVRVVLPHFPATEAWRLLRVQWTLIVLFYITQKRPLIKPHLLDSSSGERSSGCGDGLDFDDEDEWDRIMDACLETEEEGARGGGRKAMDPHFVKIIQSLNFFAHEKRDVRFLKTATGFERDFGGWSGFGKKGEEEMDVVRRGRVKDKSRFLLFGKGNHSGT</sequence>